<dbReference type="OrthoDB" id="3626597at2759"/>
<dbReference type="SUPFAM" id="SSF54897">
    <property type="entry name" value="Protease propeptides/inhibitors"/>
    <property type="match status" value="1"/>
</dbReference>
<evidence type="ECO:0000256" key="13">
    <source>
        <dbReference type="ARBA" id="ARBA00023157"/>
    </source>
</evidence>
<reference evidence="17" key="1">
    <citation type="journal article" date="2020" name="Fungal Divers.">
        <title>Resolving the Mortierellaceae phylogeny through synthesis of multi-gene phylogenetics and phylogenomics.</title>
        <authorList>
            <person name="Vandepol N."/>
            <person name="Liber J."/>
            <person name="Desiro A."/>
            <person name="Na H."/>
            <person name="Kennedy M."/>
            <person name="Barry K."/>
            <person name="Grigoriev I.V."/>
            <person name="Miller A.N."/>
            <person name="O'Donnell K."/>
            <person name="Stajich J.E."/>
            <person name="Bonito G."/>
        </authorList>
    </citation>
    <scope>NUCLEOTIDE SEQUENCE</scope>
    <source>
        <strain evidence="17">MES-2147</strain>
    </source>
</reference>
<evidence type="ECO:0000256" key="5">
    <source>
        <dbReference type="ARBA" id="ARBA00022670"/>
    </source>
</evidence>
<evidence type="ECO:0000256" key="10">
    <source>
        <dbReference type="ARBA" id="ARBA00023026"/>
    </source>
</evidence>
<dbReference type="PROSITE" id="PS52035">
    <property type="entry name" value="PEPTIDASE_M14"/>
    <property type="match status" value="1"/>
</dbReference>
<dbReference type="FunFam" id="3.40.630.10:FF:000084">
    <property type="entry name" value="Carboxypeptidase B2"/>
    <property type="match status" value="1"/>
</dbReference>
<feature type="chain" id="PRO_5040333667" description="Peptidase M14 domain-containing protein" evidence="15">
    <location>
        <begin position="30"/>
        <end position="463"/>
    </location>
</feature>
<evidence type="ECO:0000256" key="11">
    <source>
        <dbReference type="ARBA" id="ARBA00023049"/>
    </source>
</evidence>
<dbReference type="GO" id="GO:0006508">
    <property type="term" value="P:proteolysis"/>
    <property type="evidence" value="ECO:0007669"/>
    <property type="project" value="UniProtKB-KW"/>
</dbReference>
<keyword evidence="13" id="KW-1015">Disulfide bond</keyword>
<feature type="signal peptide" evidence="15">
    <location>
        <begin position="1"/>
        <end position="29"/>
    </location>
</feature>
<dbReference type="GO" id="GO:0008270">
    <property type="term" value="F:zinc ion binding"/>
    <property type="evidence" value="ECO:0007669"/>
    <property type="project" value="InterPro"/>
</dbReference>
<sequence length="463" mass="51544">MRLSLSQISLTAVVALGVILSTSWPSAEALPVGAINRRPHFSSTPLVARSAAALKSYDQHRVVRVNIQSEDQLKILTENEDSLHFDYFTHEKNIGGNIDIRLTPEDFVKFQSLNIGYTILIDNLQTILDQERDEDGQYQQKWENSKLNKVSMNGVAFPGNDDVFTNSQDWFSGYHSYEDHQTWLQTQIKKYATIASAFSAGKSFQNREQAGIKIGNGPNNVVFHGLQHSREWITGSVVEYLIDQLLRGTDSRVAGYLKKYTFHIIPIMNPDGFVITQSSDRMHRKNAQKNGECLGTDTNRNWNFHWNEGGASTDPCADSYMGPSAFSAPEAKNIGEYLKKLPNVVSYIDFHSYSQLWMTPYGFTGKRPDNYDTYLKPLAVGAVAALKAAGGTVFQAGDIYNTIYPASGSSVDYALSVGVGAPFAVELRDRGEFGFSLPANQIIPSGKEVWAAFTYILDNLKTK</sequence>
<evidence type="ECO:0000256" key="8">
    <source>
        <dbReference type="ARBA" id="ARBA00022801"/>
    </source>
</evidence>
<dbReference type="PRINTS" id="PR00765">
    <property type="entry name" value="CRBOXYPTASEA"/>
</dbReference>
<dbReference type="GO" id="GO:0005615">
    <property type="term" value="C:extracellular space"/>
    <property type="evidence" value="ECO:0007669"/>
    <property type="project" value="TreeGrafter"/>
</dbReference>
<dbReference type="GO" id="GO:0004181">
    <property type="term" value="F:metallocarboxypeptidase activity"/>
    <property type="evidence" value="ECO:0007669"/>
    <property type="project" value="InterPro"/>
</dbReference>
<evidence type="ECO:0000256" key="1">
    <source>
        <dbReference type="ARBA" id="ARBA00001947"/>
    </source>
</evidence>
<feature type="domain" description="Peptidase M14" evidence="16">
    <location>
        <begin position="173"/>
        <end position="460"/>
    </location>
</feature>
<dbReference type="Pfam" id="PF00246">
    <property type="entry name" value="Peptidase_M14"/>
    <property type="match status" value="1"/>
</dbReference>
<evidence type="ECO:0000256" key="2">
    <source>
        <dbReference type="ARBA" id="ARBA00003091"/>
    </source>
</evidence>
<accession>A0A9P6M2F5</accession>
<keyword evidence="18" id="KW-1185">Reference proteome</keyword>
<dbReference type="SUPFAM" id="SSF53187">
    <property type="entry name" value="Zn-dependent exopeptidases"/>
    <property type="match status" value="1"/>
</dbReference>
<gene>
    <name evidence="17" type="ORF">BGZ65_006716</name>
</gene>
<dbReference type="Gene3D" id="3.40.630.10">
    <property type="entry name" value="Zn peptidases"/>
    <property type="match status" value="1"/>
</dbReference>
<evidence type="ECO:0000256" key="6">
    <source>
        <dbReference type="ARBA" id="ARBA00022723"/>
    </source>
</evidence>
<comment type="caution">
    <text evidence="17">The sequence shown here is derived from an EMBL/GenBank/DDBJ whole genome shotgun (WGS) entry which is preliminary data.</text>
</comment>
<comment type="function">
    <text evidence="2">Extracellular metalloprotease that contributes to pathogenicity.</text>
</comment>
<dbReference type="CDD" id="cd03860">
    <property type="entry name" value="M14_CP_A-B_like"/>
    <property type="match status" value="1"/>
</dbReference>
<keyword evidence="11" id="KW-0482">Metalloprotease</keyword>
<keyword evidence="8" id="KW-0378">Hydrolase</keyword>
<dbReference type="InterPro" id="IPR036990">
    <property type="entry name" value="M14A-like_propep"/>
</dbReference>
<keyword evidence="9" id="KW-0862">Zinc</keyword>
<evidence type="ECO:0000259" key="16">
    <source>
        <dbReference type="PROSITE" id="PS52035"/>
    </source>
</evidence>
<keyword evidence="6" id="KW-0479">Metal-binding</keyword>
<dbReference type="InterPro" id="IPR003146">
    <property type="entry name" value="M14A_act_pep"/>
</dbReference>
<evidence type="ECO:0000256" key="12">
    <source>
        <dbReference type="ARBA" id="ARBA00023145"/>
    </source>
</evidence>
<evidence type="ECO:0000256" key="15">
    <source>
        <dbReference type="SAM" id="SignalP"/>
    </source>
</evidence>
<dbReference type="InterPro" id="IPR000834">
    <property type="entry name" value="Peptidase_M14"/>
</dbReference>
<feature type="active site" description="Proton donor/acceptor" evidence="14">
    <location>
        <position position="426"/>
    </location>
</feature>
<keyword evidence="7 15" id="KW-0732">Signal</keyword>
<dbReference type="EMBL" id="JAAAHW010006335">
    <property type="protein sequence ID" value="KAF9963000.1"/>
    <property type="molecule type" value="Genomic_DNA"/>
</dbReference>
<dbReference type="PANTHER" id="PTHR11705:SF143">
    <property type="entry name" value="SLL0236 PROTEIN"/>
    <property type="match status" value="1"/>
</dbReference>
<keyword evidence="4" id="KW-0121">Carboxypeptidase</keyword>
<proteinExistence type="inferred from homology"/>
<evidence type="ECO:0000256" key="9">
    <source>
        <dbReference type="ARBA" id="ARBA00022833"/>
    </source>
</evidence>
<dbReference type="SMART" id="SM00631">
    <property type="entry name" value="Zn_pept"/>
    <property type="match status" value="1"/>
</dbReference>
<keyword evidence="10" id="KW-0843">Virulence</keyword>
<dbReference type="Proteomes" id="UP000749646">
    <property type="component" value="Unassembled WGS sequence"/>
</dbReference>
<keyword evidence="12" id="KW-0865">Zymogen</keyword>
<comment type="cofactor">
    <cofactor evidence="1">
        <name>Zn(2+)</name>
        <dbReference type="ChEBI" id="CHEBI:29105"/>
    </cofactor>
</comment>
<protein>
    <recommendedName>
        <fullName evidence="16">Peptidase M14 domain-containing protein</fullName>
    </recommendedName>
</protein>
<organism evidence="17 18">
    <name type="scientific">Modicella reniformis</name>
    <dbReference type="NCBI Taxonomy" id="1440133"/>
    <lineage>
        <taxon>Eukaryota</taxon>
        <taxon>Fungi</taxon>
        <taxon>Fungi incertae sedis</taxon>
        <taxon>Mucoromycota</taxon>
        <taxon>Mortierellomycotina</taxon>
        <taxon>Mortierellomycetes</taxon>
        <taxon>Mortierellales</taxon>
        <taxon>Mortierellaceae</taxon>
        <taxon>Modicella</taxon>
    </lineage>
</organism>
<evidence type="ECO:0000256" key="3">
    <source>
        <dbReference type="ARBA" id="ARBA00005988"/>
    </source>
</evidence>
<dbReference type="Gene3D" id="3.30.70.340">
    <property type="entry name" value="Metallocarboxypeptidase-like"/>
    <property type="match status" value="1"/>
</dbReference>
<name>A0A9P6M2F5_9FUNG</name>
<dbReference type="AlphaFoldDB" id="A0A9P6M2F5"/>
<comment type="similarity">
    <text evidence="3 14">Belongs to the peptidase M14 family.</text>
</comment>
<dbReference type="PANTHER" id="PTHR11705">
    <property type="entry name" value="PROTEASE FAMILY M14 CARBOXYPEPTIDASE A,B"/>
    <property type="match status" value="1"/>
</dbReference>
<evidence type="ECO:0000313" key="17">
    <source>
        <dbReference type="EMBL" id="KAF9963000.1"/>
    </source>
</evidence>
<evidence type="ECO:0000256" key="4">
    <source>
        <dbReference type="ARBA" id="ARBA00022645"/>
    </source>
</evidence>
<keyword evidence="5" id="KW-0645">Protease</keyword>
<evidence type="ECO:0000256" key="7">
    <source>
        <dbReference type="ARBA" id="ARBA00022729"/>
    </source>
</evidence>
<evidence type="ECO:0000256" key="14">
    <source>
        <dbReference type="PROSITE-ProRule" id="PRU01379"/>
    </source>
</evidence>
<dbReference type="Pfam" id="PF02244">
    <property type="entry name" value="Propep_M14"/>
    <property type="match status" value="1"/>
</dbReference>
<evidence type="ECO:0000313" key="18">
    <source>
        <dbReference type="Proteomes" id="UP000749646"/>
    </source>
</evidence>